<sequence length="90" mass="10448">MRSPEFSADNESSGNFWRRDRGKSVVFFVKRTWPGDANKTTIVGTRVRKKEVRPWRLHKGRSCEDTREDSSLDIHESVVSLDNVGEQRPE</sequence>
<accession>A0ABD2A6M8</accession>
<feature type="region of interest" description="Disordered" evidence="1">
    <location>
        <begin position="59"/>
        <end position="90"/>
    </location>
</feature>
<reference evidence="2 3" key="1">
    <citation type="journal article" date="2024" name="Ann. Entomol. Soc. Am.">
        <title>Genomic analyses of the southern and eastern yellowjacket wasps (Hymenoptera: Vespidae) reveal evolutionary signatures of social life.</title>
        <authorList>
            <person name="Catto M.A."/>
            <person name="Caine P.B."/>
            <person name="Orr S.E."/>
            <person name="Hunt B.G."/>
            <person name="Goodisman M.A.D."/>
        </authorList>
    </citation>
    <scope>NUCLEOTIDE SEQUENCE [LARGE SCALE GENOMIC DNA]</scope>
    <source>
        <strain evidence="2">233</strain>
        <tissue evidence="2">Head and thorax</tissue>
    </source>
</reference>
<protein>
    <submittedName>
        <fullName evidence="2">Uncharacterized protein</fullName>
    </submittedName>
</protein>
<comment type="caution">
    <text evidence="2">The sequence shown here is derived from an EMBL/GenBank/DDBJ whole genome shotgun (WGS) entry which is preliminary data.</text>
</comment>
<keyword evidence="3" id="KW-1185">Reference proteome</keyword>
<name>A0ABD2A6M8_VESSQ</name>
<gene>
    <name evidence="2" type="ORF">V1478_013949</name>
</gene>
<organism evidence="2 3">
    <name type="scientific">Vespula squamosa</name>
    <name type="common">Southern yellow jacket</name>
    <name type="synonym">Wasp</name>
    <dbReference type="NCBI Taxonomy" id="30214"/>
    <lineage>
        <taxon>Eukaryota</taxon>
        <taxon>Metazoa</taxon>
        <taxon>Ecdysozoa</taxon>
        <taxon>Arthropoda</taxon>
        <taxon>Hexapoda</taxon>
        <taxon>Insecta</taxon>
        <taxon>Pterygota</taxon>
        <taxon>Neoptera</taxon>
        <taxon>Endopterygota</taxon>
        <taxon>Hymenoptera</taxon>
        <taxon>Apocrita</taxon>
        <taxon>Aculeata</taxon>
        <taxon>Vespoidea</taxon>
        <taxon>Vespidae</taxon>
        <taxon>Vespinae</taxon>
        <taxon>Vespula</taxon>
    </lineage>
</organism>
<dbReference type="Proteomes" id="UP001607302">
    <property type="component" value="Unassembled WGS sequence"/>
</dbReference>
<evidence type="ECO:0000256" key="1">
    <source>
        <dbReference type="SAM" id="MobiDB-lite"/>
    </source>
</evidence>
<dbReference type="EMBL" id="JAUDFV010000154">
    <property type="protein sequence ID" value="KAL2716273.1"/>
    <property type="molecule type" value="Genomic_DNA"/>
</dbReference>
<evidence type="ECO:0000313" key="3">
    <source>
        <dbReference type="Proteomes" id="UP001607302"/>
    </source>
</evidence>
<evidence type="ECO:0000313" key="2">
    <source>
        <dbReference type="EMBL" id="KAL2716273.1"/>
    </source>
</evidence>
<proteinExistence type="predicted"/>
<feature type="compositionally biased region" description="Basic and acidic residues" evidence="1">
    <location>
        <begin position="61"/>
        <end position="76"/>
    </location>
</feature>
<dbReference type="AlphaFoldDB" id="A0ABD2A6M8"/>